<reference evidence="7 8" key="1">
    <citation type="submission" date="2020-08" db="EMBL/GenBank/DDBJ databases">
        <title>Genomic Encyclopedia of Type Strains, Phase IV (KMG-IV): sequencing the most valuable type-strain genomes for metagenomic binning, comparative biology and taxonomic classification.</title>
        <authorList>
            <person name="Goeker M."/>
        </authorList>
    </citation>
    <scope>NUCLEOTIDE SEQUENCE [LARGE SCALE GENOMIC DNA]</scope>
    <source>
        <strain evidence="7 8">DSM 102255</strain>
    </source>
</reference>
<protein>
    <submittedName>
        <fullName evidence="7">Membrane-associated phospholipid phosphatase</fullName>
    </submittedName>
</protein>
<name>A0A841J1W8_9SPHN</name>
<proteinExistence type="predicted"/>
<keyword evidence="2 5" id="KW-0812">Transmembrane</keyword>
<evidence type="ECO:0000313" key="8">
    <source>
        <dbReference type="Proteomes" id="UP000552700"/>
    </source>
</evidence>
<dbReference type="InterPro" id="IPR026841">
    <property type="entry name" value="Aur1/Ipt1"/>
</dbReference>
<dbReference type="PANTHER" id="PTHR31310">
    <property type="match status" value="1"/>
</dbReference>
<dbReference type="Proteomes" id="UP000552700">
    <property type="component" value="Unassembled WGS sequence"/>
</dbReference>
<feature type="transmembrane region" description="Helical" evidence="5">
    <location>
        <begin position="69"/>
        <end position="87"/>
    </location>
</feature>
<dbReference type="Gene3D" id="1.20.144.10">
    <property type="entry name" value="Phosphatidic acid phosphatase type 2/haloperoxidase"/>
    <property type="match status" value="1"/>
</dbReference>
<keyword evidence="8" id="KW-1185">Reference proteome</keyword>
<feature type="transmembrane region" description="Helical" evidence="5">
    <location>
        <begin position="6"/>
        <end position="27"/>
    </location>
</feature>
<evidence type="ECO:0000256" key="5">
    <source>
        <dbReference type="SAM" id="Phobius"/>
    </source>
</evidence>
<organism evidence="7 8">
    <name type="scientific">Sphingobium subterraneum</name>
    <dbReference type="NCBI Taxonomy" id="627688"/>
    <lineage>
        <taxon>Bacteria</taxon>
        <taxon>Pseudomonadati</taxon>
        <taxon>Pseudomonadota</taxon>
        <taxon>Alphaproteobacteria</taxon>
        <taxon>Sphingomonadales</taxon>
        <taxon>Sphingomonadaceae</taxon>
        <taxon>Sphingobium</taxon>
    </lineage>
</organism>
<dbReference type="EMBL" id="JACIJP010000001">
    <property type="protein sequence ID" value="MBB6122538.1"/>
    <property type="molecule type" value="Genomic_DNA"/>
</dbReference>
<sequence length="325" mass="35703">MRYENFLHWSVFIAGTIVLIGMLMTGLGVSIGQVSSVAVNYGASSLAAARFRPVNLIWFTRLIHSLESLSVFFIITFFGIVASYMAAQVSEGWRDHQLLSVDRNMGFNWRSYWNFTMSHDIYRLALDLGYTSINILPVFLIIALNIFNKRSVAAHFILTYALSLGITVIIFLFFPAKSAAVEILGMSTPNLPRAGTEHIPIIEALRNGEMTNVALERSSGLIDFPSFHASCAVMFAWFAWRLPGIRWVYLVLCGLMYLATPIQGGHYFIDVLAGTVIAFLCIKGVPLIISRINVADVHAVESTIQSGLVSGGLTAAASAPRSARG</sequence>
<evidence type="ECO:0000313" key="7">
    <source>
        <dbReference type="EMBL" id="MBB6122538.1"/>
    </source>
</evidence>
<evidence type="ECO:0000259" key="6">
    <source>
        <dbReference type="Pfam" id="PF14378"/>
    </source>
</evidence>
<evidence type="ECO:0000256" key="3">
    <source>
        <dbReference type="ARBA" id="ARBA00022989"/>
    </source>
</evidence>
<feature type="transmembrane region" description="Helical" evidence="5">
    <location>
        <begin position="121"/>
        <end position="144"/>
    </location>
</feature>
<dbReference type="AlphaFoldDB" id="A0A841J1W8"/>
<dbReference type="PANTHER" id="PTHR31310:SF7">
    <property type="entry name" value="PA-PHOSPHATASE RELATED-FAMILY PROTEIN DDB_G0268928"/>
    <property type="match status" value="1"/>
</dbReference>
<evidence type="ECO:0000256" key="4">
    <source>
        <dbReference type="ARBA" id="ARBA00023136"/>
    </source>
</evidence>
<accession>A0A841J1W8</accession>
<feature type="transmembrane region" description="Helical" evidence="5">
    <location>
        <begin position="220"/>
        <end position="240"/>
    </location>
</feature>
<feature type="domain" description="Inositolphosphotransferase Aur1/Ipt1" evidence="6">
    <location>
        <begin position="96"/>
        <end position="281"/>
    </location>
</feature>
<dbReference type="Pfam" id="PF14378">
    <property type="entry name" value="PAP2_3"/>
    <property type="match status" value="1"/>
</dbReference>
<dbReference type="RefSeq" id="WP_184076769.1">
    <property type="nucleotide sequence ID" value="NZ_JACIJP010000001.1"/>
</dbReference>
<comment type="caution">
    <text evidence="7">The sequence shown here is derived from an EMBL/GenBank/DDBJ whole genome shotgun (WGS) entry which is preliminary data.</text>
</comment>
<comment type="subcellular location">
    <subcellularLocation>
        <location evidence="1">Membrane</location>
        <topology evidence="1">Multi-pass membrane protein</topology>
    </subcellularLocation>
</comment>
<keyword evidence="3 5" id="KW-1133">Transmembrane helix</keyword>
<dbReference type="GO" id="GO:0016020">
    <property type="term" value="C:membrane"/>
    <property type="evidence" value="ECO:0007669"/>
    <property type="project" value="UniProtKB-SubCell"/>
</dbReference>
<evidence type="ECO:0000256" key="2">
    <source>
        <dbReference type="ARBA" id="ARBA00022692"/>
    </source>
</evidence>
<evidence type="ECO:0000256" key="1">
    <source>
        <dbReference type="ARBA" id="ARBA00004141"/>
    </source>
</evidence>
<feature type="transmembrane region" description="Helical" evidence="5">
    <location>
        <begin position="156"/>
        <end position="176"/>
    </location>
</feature>
<gene>
    <name evidence="7" type="ORF">FHS92_000245</name>
</gene>
<feature type="transmembrane region" description="Helical" evidence="5">
    <location>
        <begin position="271"/>
        <end position="289"/>
    </location>
</feature>
<keyword evidence="4 5" id="KW-0472">Membrane</keyword>
<dbReference type="InterPro" id="IPR052185">
    <property type="entry name" value="IPC_Synthase-Related"/>
</dbReference>
<feature type="transmembrane region" description="Helical" evidence="5">
    <location>
        <begin position="247"/>
        <end position="265"/>
    </location>
</feature>